<dbReference type="KEGG" id="pgr:PGTG_14920"/>
<reference evidence="17" key="2">
    <citation type="journal article" date="2011" name="Proc. Natl. Acad. Sci. U.S.A.">
        <title>Obligate biotrophy features unraveled by the genomic analysis of rust fungi.</title>
        <authorList>
            <person name="Duplessis S."/>
            <person name="Cuomo C.A."/>
            <person name="Lin Y.-C."/>
            <person name="Aerts A."/>
            <person name="Tisserant E."/>
            <person name="Veneault-Fourrey C."/>
            <person name="Joly D.L."/>
            <person name="Hacquard S."/>
            <person name="Amselem J."/>
            <person name="Cantarel B.L."/>
            <person name="Chiu R."/>
            <person name="Coutinho P.M."/>
            <person name="Feau N."/>
            <person name="Field M."/>
            <person name="Frey P."/>
            <person name="Gelhaye E."/>
            <person name="Goldberg J."/>
            <person name="Grabherr M.G."/>
            <person name="Kodira C.D."/>
            <person name="Kohler A."/>
            <person name="Kuees U."/>
            <person name="Lindquist E.A."/>
            <person name="Lucas S.M."/>
            <person name="Mago R."/>
            <person name="Mauceli E."/>
            <person name="Morin E."/>
            <person name="Murat C."/>
            <person name="Pangilinan J.L."/>
            <person name="Park R."/>
            <person name="Pearson M."/>
            <person name="Quesneville H."/>
            <person name="Rouhier N."/>
            <person name="Sakthikumar S."/>
            <person name="Salamov A.A."/>
            <person name="Schmutz J."/>
            <person name="Selles B."/>
            <person name="Shapiro H."/>
            <person name="Tanguay P."/>
            <person name="Tuskan G.A."/>
            <person name="Henrissat B."/>
            <person name="Van de Peer Y."/>
            <person name="Rouze P."/>
            <person name="Ellis J.G."/>
            <person name="Dodds P.N."/>
            <person name="Schein J.E."/>
            <person name="Zhong S."/>
            <person name="Hamelin R.C."/>
            <person name="Grigoriev I.V."/>
            <person name="Szabo L.J."/>
            <person name="Martin F."/>
        </authorList>
    </citation>
    <scope>NUCLEOTIDE SEQUENCE [LARGE SCALE GENOMIC DNA]</scope>
    <source>
        <strain evidence="17">CRL 75-36-700-3 / race SCCL</strain>
    </source>
</reference>
<dbReference type="PANTHER" id="PTHR13140:SF550">
    <property type="entry name" value="MYOSIN-IIIB ISOFORM X1"/>
    <property type="match status" value="1"/>
</dbReference>
<evidence type="ECO:0000259" key="15">
    <source>
        <dbReference type="PROSITE" id="PS51998"/>
    </source>
</evidence>
<evidence type="ECO:0000256" key="5">
    <source>
        <dbReference type="ARBA" id="ARBA00022840"/>
    </source>
</evidence>
<dbReference type="InterPro" id="IPR036961">
    <property type="entry name" value="Kinesin_motor_dom_sf"/>
</dbReference>
<dbReference type="InterPro" id="IPR036037">
    <property type="entry name" value="MYSc_Myo17"/>
</dbReference>
<evidence type="ECO:0000313" key="17">
    <source>
        <dbReference type="Proteomes" id="UP000008783"/>
    </source>
</evidence>
<dbReference type="GO" id="GO:0051015">
    <property type="term" value="F:actin filament binding"/>
    <property type="evidence" value="ECO:0000318"/>
    <property type="project" value="GO_Central"/>
</dbReference>
<feature type="binding site" evidence="10">
    <location>
        <begin position="134"/>
        <end position="141"/>
    </location>
    <ligand>
        <name>ATP</name>
        <dbReference type="ChEBI" id="CHEBI:30616"/>
    </ligand>
</feature>
<evidence type="ECO:0000256" key="8">
    <source>
        <dbReference type="ARBA" id="ARBA00023180"/>
    </source>
</evidence>
<dbReference type="GO" id="GO:0016459">
    <property type="term" value="C:myosin complex"/>
    <property type="evidence" value="ECO:0007669"/>
    <property type="project" value="UniProtKB-KW"/>
</dbReference>
<feature type="transmembrane region" description="Helical" evidence="12">
    <location>
        <begin position="1393"/>
        <end position="1413"/>
    </location>
</feature>
<organism evidence="16 17">
    <name type="scientific">Puccinia graminis f. sp. tritici (strain CRL 75-36-700-3 / race SCCL)</name>
    <name type="common">Black stem rust fungus</name>
    <dbReference type="NCBI Taxonomy" id="418459"/>
    <lineage>
        <taxon>Eukaryota</taxon>
        <taxon>Fungi</taxon>
        <taxon>Dikarya</taxon>
        <taxon>Basidiomycota</taxon>
        <taxon>Pucciniomycotina</taxon>
        <taxon>Pucciniomycetes</taxon>
        <taxon>Pucciniales</taxon>
        <taxon>Pucciniaceae</taxon>
        <taxon>Puccinia</taxon>
    </lineage>
</organism>
<feature type="compositionally biased region" description="Basic and acidic residues" evidence="11">
    <location>
        <begin position="627"/>
        <end position="648"/>
    </location>
</feature>
<dbReference type="SUPFAM" id="SSF52540">
    <property type="entry name" value="P-loop containing nucleoside triphosphate hydrolases"/>
    <property type="match status" value="1"/>
</dbReference>
<dbReference type="SUPFAM" id="SSF53448">
    <property type="entry name" value="Nucleotide-diphospho-sugar transferases"/>
    <property type="match status" value="1"/>
</dbReference>
<keyword evidence="3" id="KW-0808">Transferase</keyword>
<dbReference type="SMART" id="SM00242">
    <property type="entry name" value="MYSc"/>
    <property type="match status" value="1"/>
</dbReference>
<dbReference type="Gene3D" id="3.40.850.10">
    <property type="entry name" value="Kinesin motor domain"/>
    <property type="match status" value="1"/>
</dbReference>
<feature type="transmembrane region" description="Helical" evidence="12">
    <location>
        <begin position="1236"/>
        <end position="1258"/>
    </location>
</feature>
<dbReference type="PROSITE" id="PS50255">
    <property type="entry name" value="CYTOCHROME_B5_2"/>
    <property type="match status" value="1"/>
</dbReference>
<dbReference type="eggNOG" id="KOG2571">
    <property type="taxonomic scope" value="Eukaryota"/>
</dbReference>
<comment type="similarity">
    <text evidence="10">Belongs to the TRAFAC class myosin-kinesin ATPase superfamily. Myosin family.</text>
</comment>
<dbReference type="GO" id="GO:0015629">
    <property type="term" value="C:actin cytoskeleton"/>
    <property type="evidence" value="ECO:0000318"/>
    <property type="project" value="GO_Central"/>
</dbReference>
<feature type="region of interest" description="Actin-binding" evidence="10">
    <location>
        <begin position="664"/>
        <end position="686"/>
    </location>
</feature>
<dbReference type="Gene3D" id="1.10.10.820">
    <property type="match status" value="1"/>
</dbReference>
<name>E3KXL7_PUCGT</name>
<dbReference type="GO" id="GO:0005886">
    <property type="term" value="C:plasma membrane"/>
    <property type="evidence" value="ECO:0007669"/>
    <property type="project" value="UniProtKB-SubCell"/>
</dbReference>
<evidence type="ECO:0000256" key="2">
    <source>
        <dbReference type="ARBA" id="ARBA00022475"/>
    </source>
</evidence>
<dbReference type="Gene3D" id="1.20.120.720">
    <property type="entry name" value="Myosin VI head, motor domain, U50 subdomain"/>
    <property type="match status" value="1"/>
</dbReference>
<keyword evidence="12" id="KW-0472">Membrane</keyword>
<dbReference type="GO" id="GO:0016020">
    <property type="term" value="C:membrane"/>
    <property type="evidence" value="ECO:0000318"/>
    <property type="project" value="GO_Central"/>
</dbReference>
<dbReference type="EMBL" id="DS178319">
    <property type="protein sequence ID" value="EFP89079.1"/>
    <property type="molecule type" value="Genomic_DNA"/>
</dbReference>
<keyword evidence="6 10" id="KW-0518">Myosin</keyword>
<dbReference type="Pfam" id="PF00173">
    <property type="entry name" value="Cyt-b5"/>
    <property type="match status" value="1"/>
</dbReference>
<feature type="domain" description="Myosin motor" evidence="14">
    <location>
        <begin position="1"/>
        <end position="789"/>
    </location>
</feature>
<evidence type="ECO:0000256" key="1">
    <source>
        <dbReference type="ARBA" id="ARBA00004651"/>
    </source>
</evidence>
<evidence type="ECO:0000256" key="7">
    <source>
        <dbReference type="ARBA" id="ARBA00023175"/>
    </source>
</evidence>
<dbReference type="Pfam" id="PF00063">
    <property type="entry name" value="Myosin_head"/>
    <property type="match status" value="1"/>
</dbReference>
<dbReference type="Proteomes" id="UP000008783">
    <property type="component" value="Unassembled WGS sequence"/>
</dbReference>
<dbReference type="GO" id="GO:0016740">
    <property type="term" value="F:transferase activity"/>
    <property type="evidence" value="ECO:0007669"/>
    <property type="project" value="UniProtKB-KW"/>
</dbReference>
<sequence>MTNQHTSLTDLTQLVPSSSSSPNLDTTPKSQQQPSADETVALLKTRFLSDLPYLWLSPRCLISLALNKNSPVNSDQSLNAYASDWWDCSEDRRKRVENESGQGFGSGPHIWALAGKAYYYMRRTGGDQSIITRGESGSGKSEARRLALRFIVDISSALPGKKGSKLVQQIPAAQFILESFGNAHTLENSNASRFGQYTELQFTENGKLCGLKSLEYYLQRSRVVSRPSGERNFHIFYYLTAGGSPEERAYLFLDQPPTTTGLAQLPGQALRNNADHSASQPFRFLTQARNQSGQASAASDAQQFVRLKQAFKAIGFSKKSVASTCQLLAAILHLGNLEFVLDKGKNAEAATVANPPLLDVVASFLGVKSETLESTLTYQTRMVSGERCTIFLDSEGASQNRDDLAKMLYGLLFSWLNETINQKLCKDDFTSFISLIDLPGTQNNVSRGLNQGDAEYVTEGLDAHLPGLQTPFYENSEILRVLTHVPGGLVHIIDDQSRRPNKTDQTMLDAMGRRWGNNTSFTFKDGDERLDRPGSFTCSHYSGPVTYSVEGFLIQNRDVVSPDYLTLFGASRRASTGHGSTNSFIRQLFVDANLTTTTHPMSEKTIVAAQQLQRPMRAPSTRRKNRHDVPEKSANDDPTEDVTKKDAKAETDGKLVVSEFNESLTTLLETMQDTKTWFIFCLKSNDSQLSNQFDGKLVKQQVKFFNIPELARRLKDDWMVSLENNEWWDRYKECDPIASDVVRLSLISWQERIEGIKNMMDWDNHDIMLGNYKIFMNDAAFRQLEDRLRAADGDEQRRYQEKAAVQGTAETFAGNDPYGMPHQSPTFYPAGAHGNSSEIGLPLVSHAAGQAGHIGGYFDDDRKTVMTDTEGGYGSPMHESESKSYLGTDRYAPSRNMFDSTGKPADSEKDALTEGAQPGRGEVAEEVVGESSLRKKWLLLVWALTFYVPNFLLAWIGRMKRPDVRLAWREKLAINIVIWFCCGIAVFVIAIMGNLICPKEFVFSANELSSHSFSSNANNMLVAIRGEVFDLTSFAPVHYPSVVPTKAVQSYGGTDATNLFPVQVSALCSGNGNGISDWIILSGANTTSLEPNSVYHDFRAFTSDARPDWYFEQMYYLRYSYRRGFMGKTPKEIQSLARNGRKSIAILDGSAYDLTDYITVGPGIRTPTGTSPPSVDSQFMSPDIVQLFQQGAGGDVTDKFNALNMDRNVKQAQRICLRNLFFAGKVDNRQSAQCQFAQYILLIFSIMMVSIIGFKFLAALQFGKARQPEDHEKFVIIQIPCYTEGEESLRRAIDSVTQLKYDDKRKLLFVNLLHLGEDRYLTTLLLKTFPTFKTTFIQDAFAKTIAPDEWKILLSQRRRWINSTIHNLAELLMIERLCGFCCFSMRFVVFIDLFSTLIQPVTVAYLAYLLYLVGSKSGLVPTTSIIMIAAIYGLQALIFVFHRKFEHIGWMFFYLLAIPIFSFLIPIYSFWKMDDFSWGNTRVVLGEAGKKLVIHDEGKFDPSSIPLKTWQEYENELWERGSNQSIGSIIADKRNASAKEASLYGQETSYDPPVMMPYSRTHSPGLNEQNHDARSLLSGYQGGGGSVMLMPPGNGGYMDPMAGRAMSVHSFGGPQAMMGGGMANSFMGPNNGMMPMGMGSMYGPVPGFMQGQLGDNGSRRGSGAGFPIPNRGGLPSDEQIIADIQAVLARADLNTITKKGVRQELEAMYATELGDKKAFVNQAIEDQLG</sequence>
<evidence type="ECO:0000259" key="14">
    <source>
        <dbReference type="PROSITE" id="PS51456"/>
    </source>
</evidence>
<keyword evidence="2" id="KW-1003">Cell membrane</keyword>
<evidence type="ECO:0000256" key="4">
    <source>
        <dbReference type="ARBA" id="ARBA00022741"/>
    </source>
</evidence>
<keyword evidence="5 10" id="KW-0067">ATP-binding</keyword>
<keyword evidence="4 10" id="KW-0547">Nucleotide-binding</keyword>
<proteinExistence type="inferred from homology"/>
<dbReference type="InterPro" id="IPR001609">
    <property type="entry name" value="Myosin_head_motor_dom-like"/>
</dbReference>
<protein>
    <submittedName>
        <fullName evidence="16">Chitin synthase</fullName>
    </submittedName>
</protein>
<keyword evidence="17" id="KW-1185">Reference proteome</keyword>
<dbReference type="OMA" id="LEMHHQI"/>
<feature type="region of interest" description="Disordered" evidence="11">
    <location>
        <begin position="1"/>
        <end position="36"/>
    </location>
</feature>
<dbReference type="HOGENOM" id="CLU_000192_0_2_1"/>
<dbReference type="InterPro" id="IPR036400">
    <property type="entry name" value="Cyt_B5-like_heme/steroid_sf"/>
</dbReference>
<dbReference type="InParanoid" id="E3KXL7"/>
<dbReference type="PROSITE" id="PS51998">
    <property type="entry name" value="DEK_C"/>
    <property type="match status" value="1"/>
</dbReference>
<dbReference type="InterPro" id="IPR029044">
    <property type="entry name" value="Nucleotide-diphossugar_trans"/>
</dbReference>
<dbReference type="InterPro" id="IPR014876">
    <property type="entry name" value="DEK_C"/>
</dbReference>
<feature type="domain" description="Cytochrome b5 heme-binding" evidence="13">
    <location>
        <begin position="1000"/>
        <end position="1060"/>
    </location>
</feature>
<keyword evidence="12" id="KW-0812">Transmembrane</keyword>
<feature type="transmembrane region" description="Helical" evidence="12">
    <location>
        <begin position="937"/>
        <end position="956"/>
    </location>
</feature>
<dbReference type="PANTHER" id="PTHR13140">
    <property type="entry name" value="MYOSIN"/>
    <property type="match status" value="1"/>
</dbReference>
<keyword evidence="9 10" id="KW-0009">Actin-binding</keyword>
<evidence type="ECO:0000256" key="9">
    <source>
        <dbReference type="ARBA" id="ARBA00023203"/>
    </source>
</evidence>
<dbReference type="GO" id="GO:0005737">
    <property type="term" value="C:cytoplasm"/>
    <property type="evidence" value="ECO:0000318"/>
    <property type="project" value="GO_Central"/>
</dbReference>
<evidence type="ECO:0000256" key="3">
    <source>
        <dbReference type="ARBA" id="ARBA00022679"/>
    </source>
</evidence>
<dbReference type="GO" id="GO:0005524">
    <property type="term" value="F:ATP binding"/>
    <property type="evidence" value="ECO:0007669"/>
    <property type="project" value="UniProtKB-UniRule"/>
</dbReference>
<dbReference type="VEuPathDB" id="FungiDB:PGTG_14920"/>
<feature type="domain" description="DEK-C" evidence="15">
    <location>
        <begin position="1674"/>
        <end position="1729"/>
    </location>
</feature>
<keyword evidence="7 10" id="KW-0505">Motor protein</keyword>
<dbReference type="Pfam" id="PF03142">
    <property type="entry name" value="Chitin_synth_2"/>
    <property type="match status" value="2"/>
</dbReference>
<dbReference type="RefSeq" id="XP_003333498.1">
    <property type="nucleotide sequence ID" value="XM_003333450.2"/>
</dbReference>
<accession>E3KXL7</accession>
<evidence type="ECO:0000256" key="10">
    <source>
        <dbReference type="PROSITE-ProRule" id="PRU00782"/>
    </source>
</evidence>
<feature type="region of interest" description="Disordered" evidence="11">
    <location>
        <begin position="609"/>
        <end position="648"/>
    </location>
</feature>
<dbReference type="PROSITE" id="PS51456">
    <property type="entry name" value="MYOSIN_MOTOR"/>
    <property type="match status" value="1"/>
</dbReference>
<dbReference type="Pfam" id="PF08766">
    <property type="entry name" value="DEK_C"/>
    <property type="match status" value="1"/>
</dbReference>
<keyword evidence="12" id="KW-1133">Transmembrane helix</keyword>
<dbReference type="Gene3D" id="3.10.120.10">
    <property type="entry name" value="Cytochrome b5-like heme/steroid binding domain"/>
    <property type="match status" value="1"/>
</dbReference>
<evidence type="ECO:0000256" key="6">
    <source>
        <dbReference type="ARBA" id="ARBA00023123"/>
    </source>
</evidence>
<evidence type="ECO:0000256" key="11">
    <source>
        <dbReference type="SAM" id="MobiDB-lite"/>
    </source>
</evidence>
<keyword evidence="8" id="KW-0325">Glycoprotein</keyword>
<dbReference type="GO" id="GO:0000146">
    <property type="term" value="F:microfilament motor activity"/>
    <property type="evidence" value="ECO:0000318"/>
    <property type="project" value="GO_Central"/>
</dbReference>
<comment type="subcellular location">
    <subcellularLocation>
        <location evidence="1">Cell membrane</location>
        <topology evidence="1">Multi-pass membrane protein</topology>
    </subcellularLocation>
</comment>
<feature type="transmembrane region" description="Helical" evidence="12">
    <location>
        <begin position="976"/>
        <end position="996"/>
    </location>
</feature>
<dbReference type="GeneID" id="10546548"/>
<feature type="transmembrane region" description="Helical" evidence="12">
    <location>
        <begin position="1452"/>
        <end position="1471"/>
    </location>
</feature>
<evidence type="ECO:0000256" key="12">
    <source>
        <dbReference type="SAM" id="Phobius"/>
    </source>
</evidence>
<dbReference type="SUPFAM" id="SSF55856">
    <property type="entry name" value="Cytochrome b5-like heme/steroid binding domain"/>
    <property type="match status" value="1"/>
</dbReference>
<dbReference type="CDD" id="cd14879">
    <property type="entry name" value="MYSc_Myo17"/>
    <property type="match status" value="1"/>
</dbReference>
<dbReference type="Gene3D" id="1.20.58.530">
    <property type="match status" value="1"/>
</dbReference>
<dbReference type="InterPro" id="IPR027417">
    <property type="entry name" value="P-loop_NTPase"/>
</dbReference>
<dbReference type="InterPro" id="IPR001199">
    <property type="entry name" value="Cyt_B5-like_heme/steroid-bd"/>
</dbReference>
<dbReference type="SMART" id="SM01117">
    <property type="entry name" value="Cyt-b5"/>
    <property type="match status" value="2"/>
</dbReference>
<dbReference type="STRING" id="418459.E3KXL7"/>
<evidence type="ECO:0000259" key="13">
    <source>
        <dbReference type="PROSITE" id="PS50255"/>
    </source>
</evidence>
<dbReference type="GO" id="GO:0007015">
    <property type="term" value="P:actin filament organization"/>
    <property type="evidence" value="ECO:0000318"/>
    <property type="project" value="GO_Central"/>
</dbReference>
<reference key="1">
    <citation type="submission" date="2007-01" db="EMBL/GenBank/DDBJ databases">
        <title>The Genome Sequence of Puccinia graminis f. sp. tritici Strain CRL 75-36-700-3.</title>
        <authorList>
            <consortium name="The Broad Institute Genome Sequencing Platform"/>
            <person name="Birren B."/>
            <person name="Lander E."/>
            <person name="Galagan J."/>
            <person name="Nusbaum C."/>
            <person name="Devon K."/>
            <person name="Cuomo C."/>
            <person name="Jaffe D."/>
            <person name="Butler J."/>
            <person name="Alvarez P."/>
            <person name="Gnerre S."/>
            <person name="Grabherr M."/>
            <person name="Mauceli E."/>
            <person name="Brockman W."/>
            <person name="Young S."/>
            <person name="LaButti K."/>
            <person name="Sykes S."/>
            <person name="DeCaprio D."/>
            <person name="Crawford M."/>
            <person name="Koehrsen M."/>
            <person name="Engels R."/>
            <person name="Montgomery P."/>
            <person name="Pearson M."/>
            <person name="Howarth C."/>
            <person name="Larson L."/>
            <person name="White J."/>
            <person name="Zeng Q."/>
            <person name="Kodira C."/>
            <person name="Yandava C."/>
            <person name="Alvarado L."/>
            <person name="O'Leary S."/>
            <person name="Szabo L."/>
            <person name="Dean R."/>
            <person name="Schein J."/>
        </authorList>
    </citation>
    <scope>NUCLEOTIDE SEQUENCE</scope>
    <source>
        <strain>CRL 75-36-700-3</strain>
    </source>
</reference>
<dbReference type="Gene3D" id="1.10.10.60">
    <property type="entry name" value="Homeodomain-like"/>
    <property type="match status" value="1"/>
</dbReference>
<dbReference type="eggNOG" id="KOG4229">
    <property type="taxonomic scope" value="Eukaryota"/>
</dbReference>
<dbReference type="OrthoDB" id="370884at2759"/>
<dbReference type="SUPFAM" id="SSF109715">
    <property type="entry name" value="DEK C-terminal domain"/>
    <property type="match status" value="1"/>
</dbReference>
<feature type="region of interest" description="Disordered" evidence="11">
    <location>
        <begin position="867"/>
        <end position="923"/>
    </location>
</feature>
<gene>
    <name evidence="16" type="ORF">PGTG_14920</name>
</gene>
<feature type="transmembrane region" description="Helical" evidence="12">
    <location>
        <begin position="1419"/>
        <end position="1440"/>
    </location>
</feature>
<evidence type="ECO:0000313" key="16">
    <source>
        <dbReference type="EMBL" id="EFP89079.1"/>
    </source>
</evidence>
<dbReference type="PRINTS" id="PR00193">
    <property type="entry name" value="MYOSINHEAVY"/>
</dbReference>